<dbReference type="EMBL" id="JABFUD020000008">
    <property type="protein sequence ID" value="KAI5076167.1"/>
    <property type="molecule type" value="Genomic_DNA"/>
</dbReference>
<comment type="subcellular location">
    <subcellularLocation>
        <location evidence="1">Membrane</location>
        <topology evidence="1">Multi-pass membrane protein</topology>
    </subcellularLocation>
</comment>
<protein>
    <recommendedName>
        <fullName evidence="7">TLC domain-containing protein</fullName>
    </recommendedName>
</protein>
<sequence length="255" mass="29045">MLSLAAGNPWAEPILWFFSVTLGIIGCRVVYNVMQTSSPIYSSAYLKLSKLEKVEWDNRGFSTAHAIVVSMIAAYLLFLSDFFRDNETYGSVVFRSSIFSQVILGVSIGYFISDLAMILWFYPALGGKEYVLHHLLSMSSLAMSVYSGQGHFYLYVVLFSEITTPFVNLRWYLSKAGMKNSSAYVLNGVLLFLGWLIARVLLFIYFFVHLYLHYDQVKQVFTIGFYYLFIAPPALALMNLFWFYKVATDVEGAGY</sequence>
<evidence type="ECO:0000313" key="8">
    <source>
        <dbReference type="EMBL" id="KAI5076167.1"/>
    </source>
</evidence>
<dbReference type="OrthoDB" id="10266980at2759"/>
<evidence type="ECO:0000259" key="7">
    <source>
        <dbReference type="PROSITE" id="PS50922"/>
    </source>
</evidence>
<gene>
    <name evidence="8" type="ORF">GOP47_0008232</name>
</gene>
<accession>A0A9D4UZB8</accession>
<dbReference type="PANTHER" id="PTHR13439">
    <property type="entry name" value="CT120 PROTEIN"/>
    <property type="match status" value="1"/>
</dbReference>
<dbReference type="GO" id="GO:0005783">
    <property type="term" value="C:endoplasmic reticulum"/>
    <property type="evidence" value="ECO:0007669"/>
    <property type="project" value="TreeGrafter"/>
</dbReference>
<evidence type="ECO:0000256" key="3">
    <source>
        <dbReference type="ARBA" id="ARBA00022989"/>
    </source>
</evidence>
<keyword evidence="9" id="KW-1185">Reference proteome</keyword>
<dbReference type="Proteomes" id="UP000886520">
    <property type="component" value="Chromosome 8"/>
</dbReference>
<keyword evidence="3 6" id="KW-1133">Transmembrane helix</keyword>
<evidence type="ECO:0000256" key="1">
    <source>
        <dbReference type="ARBA" id="ARBA00004141"/>
    </source>
</evidence>
<dbReference type="GO" id="GO:0016020">
    <property type="term" value="C:membrane"/>
    <property type="evidence" value="ECO:0007669"/>
    <property type="project" value="UniProtKB-SubCell"/>
</dbReference>
<dbReference type="PANTHER" id="PTHR13439:SF0">
    <property type="entry name" value="TOPOISOMERASE I DAMAGE AFFECTED PROTEIN 4"/>
    <property type="match status" value="1"/>
</dbReference>
<evidence type="ECO:0000256" key="4">
    <source>
        <dbReference type="ARBA" id="ARBA00023136"/>
    </source>
</evidence>
<evidence type="ECO:0000256" key="2">
    <source>
        <dbReference type="ARBA" id="ARBA00022692"/>
    </source>
</evidence>
<feature type="transmembrane region" description="Helical" evidence="6">
    <location>
        <begin position="152"/>
        <end position="173"/>
    </location>
</feature>
<feature type="transmembrane region" description="Helical" evidence="6">
    <location>
        <begin position="224"/>
        <end position="244"/>
    </location>
</feature>
<dbReference type="Pfam" id="PF03798">
    <property type="entry name" value="TRAM_LAG1_CLN8"/>
    <property type="match status" value="1"/>
</dbReference>
<dbReference type="InterPro" id="IPR050846">
    <property type="entry name" value="TLCD"/>
</dbReference>
<evidence type="ECO:0000256" key="5">
    <source>
        <dbReference type="PROSITE-ProRule" id="PRU00205"/>
    </source>
</evidence>
<dbReference type="SMART" id="SM00724">
    <property type="entry name" value="TLC"/>
    <property type="match status" value="1"/>
</dbReference>
<reference evidence="8" key="1">
    <citation type="submission" date="2021-01" db="EMBL/GenBank/DDBJ databases">
        <title>Adiantum capillus-veneris genome.</title>
        <authorList>
            <person name="Fang Y."/>
            <person name="Liao Q."/>
        </authorList>
    </citation>
    <scope>NUCLEOTIDE SEQUENCE</scope>
    <source>
        <strain evidence="8">H3</strain>
        <tissue evidence="8">Leaf</tissue>
    </source>
</reference>
<feature type="transmembrane region" description="Helical" evidence="6">
    <location>
        <begin position="14"/>
        <end position="31"/>
    </location>
</feature>
<proteinExistence type="predicted"/>
<feature type="transmembrane region" description="Helical" evidence="6">
    <location>
        <begin position="60"/>
        <end position="78"/>
    </location>
</feature>
<comment type="caution">
    <text evidence="8">The sequence shown here is derived from an EMBL/GenBank/DDBJ whole genome shotgun (WGS) entry which is preliminary data.</text>
</comment>
<evidence type="ECO:0000313" key="9">
    <source>
        <dbReference type="Proteomes" id="UP000886520"/>
    </source>
</evidence>
<feature type="transmembrane region" description="Helical" evidence="6">
    <location>
        <begin position="185"/>
        <end position="212"/>
    </location>
</feature>
<dbReference type="AlphaFoldDB" id="A0A9D4UZB8"/>
<dbReference type="GO" id="GO:0055088">
    <property type="term" value="P:lipid homeostasis"/>
    <property type="evidence" value="ECO:0007669"/>
    <property type="project" value="TreeGrafter"/>
</dbReference>
<feature type="domain" description="TLC" evidence="7">
    <location>
        <begin position="51"/>
        <end position="255"/>
    </location>
</feature>
<dbReference type="InterPro" id="IPR006634">
    <property type="entry name" value="TLC-dom"/>
</dbReference>
<feature type="transmembrane region" description="Helical" evidence="6">
    <location>
        <begin position="98"/>
        <end position="123"/>
    </location>
</feature>
<keyword evidence="4 5" id="KW-0472">Membrane</keyword>
<dbReference type="PROSITE" id="PS50922">
    <property type="entry name" value="TLC"/>
    <property type="match status" value="1"/>
</dbReference>
<keyword evidence="2 5" id="KW-0812">Transmembrane</keyword>
<evidence type="ECO:0000256" key="6">
    <source>
        <dbReference type="SAM" id="Phobius"/>
    </source>
</evidence>
<organism evidence="8 9">
    <name type="scientific">Adiantum capillus-veneris</name>
    <name type="common">Maidenhair fern</name>
    <dbReference type="NCBI Taxonomy" id="13818"/>
    <lineage>
        <taxon>Eukaryota</taxon>
        <taxon>Viridiplantae</taxon>
        <taxon>Streptophyta</taxon>
        <taxon>Embryophyta</taxon>
        <taxon>Tracheophyta</taxon>
        <taxon>Polypodiopsida</taxon>
        <taxon>Polypodiidae</taxon>
        <taxon>Polypodiales</taxon>
        <taxon>Pteridineae</taxon>
        <taxon>Pteridaceae</taxon>
        <taxon>Vittarioideae</taxon>
        <taxon>Adiantum</taxon>
    </lineage>
</organism>
<name>A0A9D4UZB8_ADICA</name>